<proteinExistence type="predicted"/>
<dbReference type="Proteomes" id="UP000887580">
    <property type="component" value="Unplaced"/>
</dbReference>
<organism evidence="1 2">
    <name type="scientific">Panagrolaimus sp. PS1159</name>
    <dbReference type="NCBI Taxonomy" id="55785"/>
    <lineage>
        <taxon>Eukaryota</taxon>
        <taxon>Metazoa</taxon>
        <taxon>Ecdysozoa</taxon>
        <taxon>Nematoda</taxon>
        <taxon>Chromadorea</taxon>
        <taxon>Rhabditida</taxon>
        <taxon>Tylenchina</taxon>
        <taxon>Panagrolaimomorpha</taxon>
        <taxon>Panagrolaimoidea</taxon>
        <taxon>Panagrolaimidae</taxon>
        <taxon>Panagrolaimus</taxon>
    </lineage>
</organism>
<evidence type="ECO:0000313" key="2">
    <source>
        <dbReference type="WBParaSite" id="PS1159_v2.g20013.t1"/>
    </source>
</evidence>
<protein>
    <submittedName>
        <fullName evidence="2">Uncharacterized protein</fullName>
    </submittedName>
</protein>
<accession>A0AC35FRC6</accession>
<dbReference type="WBParaSite" id="PS1159_v2.g20013.t1">
    <property type="protein sequence ID" value="PS1159_v2.g20013.t1"/>
    <property type="gene ID" value="PS1159_v2.g20013"/>
</dbReference>
<name>A0AC35FRC6_9BILA</name>
<reference evidence="2" key="1">
    <citation type="submission" date="2022-11" db="UniProtKB">
        <authorList>
            <consortium name="WormBaseParasite"/>
        </authorList>
    </citation>
    <scope>IDENTIFICATION</scope>
</reference>
<sequence length="95" mass="9625">MNKILILSLIFVISISCSFAQFYGGYPGMYGGPMMGGYGGYPGMYGGPMMGGYGGYPGMYGGYGMMSPMRMGAMNGAMQGARVGAALGALGGLLG</sequence>
<evidence type="ECO:0000313" key="1">
    <source>
        <dbReference type="Proteomes" id="UP000887580"/>
    </source>
</evidence>